<keyword evidence="1" id="KW-0812">Transmembrane</keyword>
<dbReference type="EMBL" id="CANHGI010000002">
    <property type="protein sequence ID" value="CAI5442744.1"/>
    <property type="molecule type" value="Genomic_DNA"/>
</dbReference>
<sequence length="277" mass="32756">MAPRESYMQMPLSFPEENIAENVAYPQLFQNNNTNRRVPHGIHVFCKKCFRRFMLGETIFKFYLLMAWCLGLAAIMLSQHKNIIFSIYAMIYLLAQVFGLLGTISHVRKIFIPYVIVLWLNIMVNMFFLIHFGIRCVSTNYERDVQIIGLIQVVDKIMFSNAWLCVIFSILYLIYNFLCLFSVIEQCDKFEKIQHRNELRRRELLVRNAIIYDRLINLNNRENSNNQQLVTTNPDSPPKYSSLDIKSHILESPPPKYCNLQMMKENFNDEKSENEEK</sequence>
<evidence type="ECO:0000256" key="1">
    <source>
        <dbReference type="SAM" id="Phobius"/>
    </source>
</evidence>
<feature type="transmembrane region" description="Helical" evidence="1">
    <location>
        <begin position="111"/>
        <end position="134"/>
    </location>
</feature>
<comment type="caution">
    <text evidence="2">The sequence shown here is derived from an EMBL/GenBank/DDBJ whole genome shotgun (WGS) entry which is preliminary data.</text>
</comment>
<keyword evidence="3" id="KW-1185">Reference proteome</keyword>
<proteinExistence type="predicted"/>
<dbReference type="OrthoDB" id="5805707at2759"/>
<reference evidence="2" key="1">
    <citation type="submission" date="2022-11" db="EMBL/GenBank/DDBJ databases">
        <authorList>
            <person name="Kikuchi T."/>
        </authorList>
    </citation>
    <scope>NUCLEOTIDE SEQUENCE</scope>
    <source>
        <strain evidence="2">PS1010</strain>
    </source>
</reference>
<keyword evidence="1" id="KW-0472">Membrane</keyword>
<evidence type="ECO:0000313" key="3">
    <source>
        <dbReference type="Proteomes" id="UP001152747"/>
    </source>
</evidence>
<keyword evidence="1" id="KW-1133">Transmembrane helix</keyword>
<accession>A0A9P1ICM5</accession>
<name>A0A9P1ICM5_9PELO</name>
<feature type="transmembrane region" description="Helical" evidence="1">
    <location>
        <begin position="83"/>
        <end position="104"/>
    </location>
</feature>
<dbReference type="Proteomes" id="UP001152747">
    <property type="component" value="Unassembled WGS sequence"/>
</dbReference>
<feature type="transmembrane region" description="Helical" evidence="1">
    <location>
        <begin position="161"/>
        <end position="184"/>
    </location>
</feature>
<dbReference type="AlphaFoldDB" id="A0A9P1ICM5"/>
<protein>
    <submittedName>
        <fullName evidence="2">Uncharacterized protein</fullName>
    </submittedName>
</protein>
<evidence type="ECO:0000313" key="2">
    <source>
        <dbReference type="EMBL" id="CAI5442744.1"/>
    </source>
</evidence>
<gene>
    <name evidence="2" type="ORF">CAMP_LOCUS5381</name>
</gene>
<organism evidence="2 3">
    <name type="scientific">Caenorhabditis angaria</name>
    <dbReference type="NCBI Taxonomy" id="860376"/>
    <lineage>
        <taxon>Eukaryota</taxon>
        <taxon>Metazoa</taxon>
        <taxon>Ecdysozoa</taxon>
        <taxon>Nematoda</taxon>
        <taxon>Chromadorea</taxon>
        <taxon>Rhabditida</taxon>
        <taxon>Rhabditina</taxon>
        <taxon>Rhabditomorpha</taxon>
        <taxon>Rhabditoidea</taxon>
        <taxon>Rhabditidae</taxon>
        <taxon>Peloderinae</taxon>
        <taxon>Caenorhabditis</taxon>
    </lineage>
</organism>
<feature type="transmembrane region" description="Helical" evidence="1">
    <location>
        <begin position="58"/>
        <end position="77"/>
    </location>
</feature>